<sequence length="122" mass="14039">AFFHHRHERASPVHRLFCSSSALVSPLICSSSPSGSQWNAAMDHRQRSARDASRRWQVEGEVDRKHVLLQMPVMNSRYAAKDENGNRSKFGNASNRKTFNPSWIMREHHDFPFGSFTLNRVS</sequence>
<feature type="compositionally biased region" description="Basic and acidic residues" evidence="1">
    <location>
        <begin position="42"/>
        <end position="56"/>
    </location>
</feature>
<evidence type="ECO:0000313" key="3">
    <source>
        <dbReference type="Proteomes" id="UP001432027"/>
    </source>
</evidence>
<proteinExistence type="predicted"/>
<evidence type="ECO:0000313" key="2">
    <source>
        <dbReference type="EMBL" id="GMS82469.1"/>
    </source>
</evidence>
<comment type="caution">
    <text evidence="2">The sequence shown here is derived from an EMBL/GenBank/DDBJ whole genome shotgun (WGS) entry which is preliminary data.</text>
</comment>
<reference evidence="2" key="1">
    <citation type="submission" date="2023-10" db="EMBL/GenBank/DDBJ databases">
        <title>Genome assembly of Pristionchus species.</title>
        <authorList>
            <person name="Yoshida K."/>
            <person name="Sommer R.J."/>
        </authorList>
    </citation>
    <scope>NUCLEOTIDE SEQUENCE</scope>
    <source>
        <strain evidence="2">RS0144</strain>
    </source>
</reference>
<dbReference type="AlphaFoldDB" id="A0AAV5SM93"/>
<organism evidence="2 3">
    <name type="scientific">Pristionchus entomophagus</name>
    <dbReference type="NCBI Taxonomy" id="358040"/>
    <lineage>
        <taxon>Eukaryota</taxon>
        <taxon>Metazoa</taxon>
        <taxon>Ecdysozoa</taxon>
        <taxon>Nematoda</taxon>
        <taxon>Chromadorea</taxon>
        <taxon>Rhabditida</taxon>
        <taxon>Rhabditina</taxon>
        <taxon>Diplogasteromorpha</taxon>
        <taxon>Diplogasteroidea</taxon>
        <taxon>Neodiplogasteridae</taxon>
        <taxon>Pristionchus</taxon>
    </lineage>
</organism>
<protein>
    <submittedName>
        <fullName evidence="2">Uncharacterized protein</fullName>
    </submittedName>
</protein>
<dbReference type="Proteomes" id="UP001432027">
    <property type="component" value="Unassembled WGS sequence"/>
</dbReference>
<gene>
    <name evidence="2" type="ORF">PENTCL1PPCAC_4644</name>
</gene>
<name>A0AAV5SM93_9BILA</name>
<feature type="region of interest" description="Disordered" evidence="1">
    <location>
        <begin position="34"/>
        <end position="56"/>
    </location>
</feature>
<dbReference type="EMBL" id="BTSX01000002">
    <property type="protein sequence ID" value="GMS82469.1"/>
    <property type="molecule type" value="Genomic_DNA"/>
</dbReference>
<accession>A0AAV5SM93</accession>
<feature type="non-terminal residue" evidence="2">
    <location>
        <position position="1"/>
    </location>
</feature>
<evidence type="ECO:0000256" key="1">
    <source>
        <dbReference type="SAM" id="MobiDB-lite"/>
    </source>
</evidence>
<keyword evidence="3" id="KW-1185">Reference proteome</keyword>
<feature type="non-terminal residue" evidence="2">
    <location>
        <position position="122"/>
    </location>
</feature>